<dbReference type="InterPro" id="IPR036527">
    <property type="entry name" value="SCP2_sterol-bd_dom_sf"/>
</dbReference>
<dbReference type="SUPFAM" id="SSF55729">
    <property type="entry name" value="Acyl-CoA N-acyltransferases (Nat)"/>
    <property type="match status" value="1"/>
</dbReference>
<dbReference type="PANTHER" id="PTHR37817:SF1">
    <property type="entry name" value="N-ACETYLTRANSFERASE EIS"/>
    <property type="match status" value="1"/>
</dbReference>
<dbReference type="InterPro" id="IPR025559">
    <property type="entry name" value="Eis_dom"/>
</dbReference>
<dbReference type="InterPro" id="IPR016181">
    <property type="entry name" value="Acyl_CoA_acyltransferase"/>
</dbReference>
<dbReference type="GO" id="GO:0030649">
    <property type="term" value="P:aminoglycoside antibiotic catabolic process"/>
    <property type="evidence" value="ECO:0007669"/>
    <property type="project" value="TreeGrafter"/>
</dbReference>
<dbReference type="InterPro" id="IPR051554">
    <property type="entry name" value="Acetyltransferase_Eis"/>
</dbReference>
<evidence type="ECO:0000259" key="1">
    <source>
        <dbReference type="PROSITE" id="PS51186"/>
    </source>
</evidence>
<evidence type="ECO:0000313" key="3">
    <source>
        <dbReference type="Proteomes" id="UP000886860"/>
    </source>
</evidence>
<feature type="domain" description="N-acetyltransferase" evidence="1">
    <location>
        <begin position="1"/>
        <end position="149"/>
    </location>
</feature>
<dbReference type="GO" id="GO:0034069">
    <property type="term" value="F:aminoglycoside N-acetyltransferase activity"/>
    <property type="evidence" value="ECO:0007669"/>
    <property type="project" value="TreeGrafter"/>
</dbReference>
<dbReference type="PANTHER" id="PTHR37817">
    <property type="entry name" value="N-ACETYLTRANSFERASE EIS"/>
    <property type="match status" value="1"/>
</dbReference>
<dbReference type="Pfam" id="PF13527">
    <property type="entry name" value="Acetyltransf_9"/>
    <property type="match status" value="1"/>
</dbReference>
<reference evidence="2" key="1">
    <citation type="submission" date="2020-10" db="EMBL/GenBank/DDBJ databases">
        <authorList>
            <person name="Gilroy R."/>
        </authorList>
    </citation>
    <scope>NUCLEOTIDE SEQUENCE</scope>
    <source>
        <strain evidence="2">CHK123-3438</strain>
    </source>
</reference>
<comment type="caution">
    <text evidence="2">The sequence shown here is derived from an EMBL/GenBank/DDBJ whole genome shotgun (WGS) entry which is preliminary data.</text>
</comment>
<dbReference type="Gene3D" id="3.40.630.30">
    <property type="match status" value="1"/>
</dbReference>
<dbReference type="InterPro" id="IPR000182">
    <property type="entry name" value="GNAT_dom"/>
</dbReference>
<dbReference type="SUPFAM" id="SSF55718">
    <property type="entry name" value="SCP-like"/>
    <property type="match status" value="1"/>
</dbReference>
<gene>
    <name evidence="2" type="ORF">IAB60_05420</name>
</gene>
<dbReference type="EMBL" id="DVKS01000088">
    <property type="protein sequence ID" value="HIT41535.1"/>
    <property type="molecule type" value="Genomic_DNA"/>
</dbReference>
<dbReference type="Gene3D" id="3.30.1050.10">
    <property type="entry name" value="SCP2 sterol-binding domain"/>
    <property type="match status" value="1"/>
</dbReference>
<sequence length="353" mass="41608">MEIRYLDQKEKERSRKLWEECFPEDSARFLDYYYQEKCRDNRILVLEEEKGGKILSMIQQNPYLVRCPMGDYSLDYIVGVATTSSGRHRGYMRTLLNSMLREEYERQMPFSFLMPANSKIYEPFGFVYVYDQPCWKWNPAADRLRRETETAERLLRGQASAKLQEDFGKLGSWMNRWLSENYEIYALRTEAYMNRMWKEIESEEGELSFLYDGESLAGVECFWGKEERERRFLYGKREFVEEESPSHPAIMARIVNLCEFMKGIRLKGEGVLHLNLEIRDDLLEENNGVFSWEIDASGSHISRIKRPGGWKGDAIDISSLTSWLMGYGPVPEVFRQQAEDLLTYGKIFLDEVV</sequence>
<dbReference type="Proteomes" id="UP000886860">
    <property type="component" value="Unassembled WGS sequence"/>
</dbReference>
<dbReference type="AlphaFoldDB" id="A0A9D1GID7"/>
<evidence type="ECO:0000313" key="2">
    <source>
        <dbReference type="EMBL" id="HIT41535.1"/>
    </source>
</evidence>
<name>A0A9D1GID7_9FIRM</name>
<reference evidence="2" key="2">
    <citation type="journal article" date="2021" name="PeerJ">
        <title>Extensive microbial diversity within the chicken gut microbiome revealed by metagenomics and culture.</title>
        <authorList>
            <person name="Gilroy R."/>
            <person name="Ravi A."/>
            <person name="Getino M."/>
            <person name="Pursley I."/>
            <person name="Horton D.L."/>
            <person name="Alikhan N.F."/>
            <person name="Baker D."/>
            <person name="Gharbi K."/>
            <person name="Hall N."/>
            <person name="Watson M."/>
            <person name="Adriaenssens E.M."/>
            <person name="Foster-Nyarko E."/>
            <person name="Jarju S."/>
            <person name="Secka A."/>
            <person name="Antonio M."/>
            <person name="Oren A."/>
            <person name="Chaudhuri R.R."/>
            <person name="La Ragione R."/>
            <person name="Hildebrand F."/>
            <person name="Pallen M.J."/>
        </authorList>
    </citation>
    <scope>NUCLEOTIDE SEQUENCE</scope>
    <source>
        <strain evidence="2">CHK123-3438</strain>
    </source>
</reference>
<protein>
    <submittedName>
        <fullName evidence="2">GNAT family N-acetyltransferase</fullName>
    </submittedName>
</protein>
<dbReference type="PROSITE" id="PS51186">
    <property type="entry name" value="GNAT"/>
    <property type="match status" value="1"/>
</dbReference>
<organism evidence="2 3">
    <name type="scientific">Candidatus Caccovicinus merdipullorum</name>
    <dbReference type="NCBI Taxonomy" id="2840724"/>
    <lineage>
        <taxon>Bacteria</taxon>
        <taxon>Bacillati</taxon>
        <taxon>Bacillota</taxon>
        <taxon>Clostridia</taxon>
        <taxon>Eubacteriales</taxon>
        <taxon>Candidatus Caccovicinus</taxon>
    </lineage>
</organism>
<dbReference type="Pfam" id="PF13530">
    <property type="entry name" value="SCP2_2"/>
    <property type="match status" value="1"/>
</dbReference>
<proteinExistence type="predicted"/>
<accession>A0A9D1GID7</accession>